<dbReference type="PANTHER" id="PTHR45842">
    <property type="entry name" value="SYNAPTIC ADHESION-LIKE MOLECULE SALM"/>
    <property type="match status" value="1"/>
</dbReference>
<feature type="region of interest" description="Disordered" evidence="11">
    <location>
        <begin position="654"/>
        <end position="710"/>
    </location>
</feature>
<dbReference type="SMART" id="SM00409">
    <property type="entry name" value="IG"/>
    <property type="match status" value="12"/>
</dbReference>
<dbReference type="PROSITE" id="PS51257">
    <property type="entry name" value="PROKAR_LIPOPROTEIN"/>
    <property type="match status" value="1"/>
</dbReference>
<dbReference type="Pfam" id="PF07679">
    <property type="entry name" value="I-set"/>
    <property type="match status" value="6"/>
</dbReference>
<dbReference type="Gene3D" id="3.80.10.10">
    <property type="entry name" value="Ribonuclease Inhibitor"/>
    <property type="match status" value="2"/>
</dbReference>
<dbReference type="InterPro" id="IPR032675">
    <property type="entry name" value="LRR_dom_sf"/>
</dbReference>
<keyword evidence="4 12" id="KW-0732">Signal</keyword>
<feature type="domain" description="Ig-like" evidence="13">
    <location>
        <begin position="847"/>
        <end position="932"/>
    </location>
</feature>
<evidence type="ECO:0000256" key="5">
    <source>
        <dbReference type="ARBA" id="ARBA00022737"/>
    </source>
</evidence>
<feature type="chain" id="PRO_5035480903" description="Ig-like domain-containing protein" evidence="12">
    <location>
        <begin position="29"/>
        <end position="1720"/>
    </location>
</feature>
<accession>A0A8K1LEQ5</accession>
<comment type="subcellular location">
    <subcellularLocation>
        <location evidence="1">Membrane</location>
        <topology evidence="1">Single-pass membrane protein</topology>
    </subcellularLocation>
</comment>
<keyword evidence="9" id="KW-0325">Glycoprotein</keyword>
<dbReference type="InterPro" id="IPR013106">
    <property type="entry name" value="Ig_V-set"/>
</dbReference>
<evidence type="ECO:0000256" key="7">
    <source>
        <dbReference type="ARBA" id="ARBA00023136"/>
    </source>
</evidence>
<dbReference type="SUPFAM" id="SSF48726">
    <property type="entry name" value="Immunoglobulin"/>
    <property type="match status" value="12"/>
</dbReference>
<feature type="domain" description="Ig-like" evidence="13">
    <location>
        <begin position="1437"/>
        <end position="1515"/>
    </location>
</feature>
<keyword evidence="3" id="KW-0812">Transmembrane</keyword>
<feature type="domain" description="Ig-like" evidence="13">
    <location>
        <begin position="1241"/>
        <end position="1331"/>
    </location>
</feature>
<proteinExistence type="predicted"/>
<dbReference type="Gene3D" id="2.60.40.10">
    <property type="entry name" value="Immunoglobulins"/>
    <property type="match status" value="12"/>
</dbReference>
<dbReference type="EMBL" id="SWJQ01000767">
    <property type="protein sequence ID" value="TRZ11043.1"/>
    <property type="molecule type" value="Genomic_DNA"/>
</dbReference>
<evidence type="ECO:0000256" key="12">
    <source>
        <dbReference type="SAM" id="SignalP"/>
    </source>
</evidence>
<organism evidence="14 15">
    <name type="scientific">Zosterops borbonicus</name>
    <dbReference type="NCBI Taxonomy" id="364589"/>
    <lineage>
        <taxon>Eukaryota</taxon>
        <taxon>Metazoa</taxon>
        <taxon>Chordata</taxon>
        <taxon>Craniata</taxon>
        <taxon>Vertebrata</taxon>
        <taxon>Euteleostomi</taxon>
        <taxon>Archelosauria</taxon>
        <taxon>Archosauria</taxon>
        <taxon>Dinosauria</taxon>
        <taxon>Saurischia</taxon>
        <taxon>Theropoda</taxon>
        <taxon>Coelurosauria</taxon>
        <taxon>Aves</taxon>
        <taxon>Neognathae</taxon>
        <taxon>Neoaves</taxon>
        <taxon>Telluraves</taxon>
        <taxon>Australaves</taxon>
        <taxon>Passeriformes</taxon>
        <taxon>Sylvioidea</taxon>
        <taxon>Zosteropidae</taxon>
        <taxon>Zosterops</taxon>
    </lineage>
</organism>
<evidence type="ECO:0000256" key="3">
    <source>
        <dbReference type="ARBA" id="ARBA00022692"/>
    </source>
</evidence>
<keyword evidence="8" id="KW-1015">Disulfide bond</keyword>
<dbReference type="InterPro" id="IPR000483">
    <property type="entry name" value="Cys-rich_flank_reg_C"/>
</dbReference>
<dbReference type="FunFam" id="2.60.40.10:FF:000076">
    <property type="entry name" value="Leucine-rich repeat and Ig domain-containing 4"/>
    <property type="match status" value="1"/>
</dbReference>
<dbReference type="Pfam" id="PF13855">
    <property type="entry name" value="LRR_8"/>
    <property type="match status" value="2"/>
</dbReference>
<reference evidence="14" key="1">
    <citation type="submission" date="2019-04" db="EMBL/GenBank/DDBJ databases">
        <title>Genome assembly of Zosterops borbonicus 15179.</title>
        <authorList>
            <person name="Leroy T."/>
            <person name="Anselmetti Y."/>
            <person name="Tilak M.-K."/>
            <person name="Nabholz B."/>
        </authorList>
    </citation>
    <scope>NUCLEOTIDE SEQUENCE</scope>
    <source>
        <strain evidence="14">HGM_15179</strain>
        <tissue evidence="14">Muscle</tissue>
    </source>
</reference>
<dbReference type="InterPro" id="IPR013098">
    <property type="entry name" value="Ig_I-set"/>
</dbReference>
<dbReference type="InterPro" id="IPR003598">
    <property type="entry name" value="Ig_sub2"/>
</dbReference>
<dbReference type="SUPFAM" id="SSF52058">
    <property type="entry name" value="L domain-like"/>
    <property type="match status" value="1"/>
</dbReference>
<dbReference type="CDD" id="cd00096">
    <property type="entry name" value="Ig"/>
    <property type="match status" value="4"/>
</dbReference>
<dbReference type="SMART" id="SM00369">
    <property type="entry name" value="LRR_TYP"/>
    <property type="match status" value="6"/>
</dbReference>
<evidence type="ECO:0000256" key="8">
    <source>
        <dbReference type="ARBA" id="ARBA00023157"/>
    </source>
</evidence>
<evidence type="ECO:0000256" key="1">
    <source>
        <dbReference type="ARBA" id="ARBA00004167"/>
    </source>
</evidence>
<feature type="domain" description="Ig-like" evidence="13">
    <location>
        <begin position="942"/>
        <end position="1031"/>
    </location>
</feature>
<evidence type="ECO:0000259" key="13">
    <source>
        <dbReference type="PROSITE" id="PS50835"/>
    </source>
</evidence>
<evidence type="ECO:0000256" key="10">
    <source>
        <dbReference type="ARBA" id="ARBA00023319"/>
    </source>
</evidence>
<dbReference type="InterPro" id="IPR003599">
    <property type="entry name" value="Ig_sub"/>
</dbReference>
<feature type="region of interest" description="Disordered" evidence="11">
    <location>
        <begin position="723"/>
        <end position="748"/>
    </location>
</feature>
<protein>
    <recommendedName>
        <fullName evidence="13">Ig-like domain-containing protein</fullName>
    </recommendedName>
</protein>
<dbReference type="InterPro" id="IPR036179">
    <property type="entry name" value="Ig-like_dom_sf"/>
</dbReference>
<dbReference type="OrthoDB" id="10062932at2759"/>
<feature type="compositionally biased region" description="Polar residues" evidence="11">
    <location>
        <begin position="729"/>
        <end position="746"/>
    </location>
</feature>
<dbReference type="FunFam" id="2.60.40.10:FF:000621">
    <property type="entry name" value="Immunoglobulin superfamily member 10"/>
    <property type="match status" value="1"/>
</dbReference>
<keyword evidence="7" id="KW-0472">Membrane</keyword>
<keyword evidence="2" id="KW-0433">Leucine-rich repeat</keyword>
<keyword evidence="6" id="KW-1133">Transmembrane helix</keyword>
<feature type="compositionally biased region" description="Basic and acidic residues" evidence="11">
    <location>
        <begin position="654"/>
        <end position="666"/>
    </location>
</feature>
<evidence type="ECO:0000256" key="6">
    <source>
        <dbReference type="ARBA" id="ARBA00022989"/>
    </source>
</evidence>
<feature type="domain" description="Ig-like" evidence="13">
    <location>
        <begin position="1335"/>
        <end position="1431"/>
    </location>
</feature>
<dbReference type="PROSITE" id="PS50835">
    <property type="entry name" value="IG_LIKE"/>
    <property type="match status" value="12"/>
</dbReference>
<dbReference type="InterPro" id="IPR007110">
    <property type="entry name" value="Ig-like_dom"/>
</dbReference>
<dbReference type="FunFam" id="3.80.10.10:FF:000103">
    <property type="entry name" value="Immunoglobulin superfamily member 10"/>
    <property type="match status" value="1"/>
</dbReference>
<feature type="compositionally biased region" description="Polar residues" evidence="11">
    <location>
        <begin position="679"/>
        <end position="688"/>
    </location>
</feature>
<feature type="domain" description="Ig-like" evidence="13">
    <location>
        <begin position="1137"/>
        <end position="1235"/>
    </location>
</feature>
<dbReference type="InterPro" id="IPR013783">
    <property type="entry name" value="Ig-like_fold"/>
</dbReference>
<evidence type="ECO:0000256" key="11">
    <source>
        <dbReference type="SAM" id="MobiDB-lite"/>
    </source>
</evidence>
<feature type="domain" description="Ig-like" evidence="13">
    <location>
        <begin position="729"/>
        <end position="841"/>
    </location>
</feature>
<feature type="domain" description="Ig-like" evidence="13">
    <location>
        <begin position="1532"/>
        <end position="1624"/>
    </location>
</feature>
<sequence>MGARLRERPRWLGTLLAALLAALPATSACPRPCSCPGSAELHCTFRYFSSVPPLIPPDVRRINLGYNSLRKLSPTDFAGLEKLELLMLHSNEISVIPERAFSDLRSLQVLKMSYNKVRRLQQGVFYGLSSLARLHMDHNQIEFVNPNVFYGLTSLRLVHLDGNLLQQLHPDTFVTLRYSGIFRISFLKQISLSDNALTSLPREMFSYMSELESLYLHGNPWSCECSLQGFAQWAQDRPGVIKCRKERSSGAQQCPVCASPKNHTGKSLVDLPSASFTCSKPVIHDSLKSRDLVVPEDGDFSSVSPRDLIAPIGSVVLNLTDQAGNRGDLVCDVQKPTEMSPVSFDKNGSSTVLKASFSALLVCGIDSGHIQQLWSILALYSSSPLTLEQTLQTPGVPWVGYRYRQIPSEKDEVFIGVEAELRAEPGWLMQGRVSLQLDRTGSTLSELQLRFCTDTEIPVHSQDSSPEHTVLVGGSLELRCRAEGEPAPAVQWVLADGSRVSAPHISEDGRVLVLAGGALALRAADVFDSGLYHCIGTNRRDAAVRTFRVTVLEPQVGQSAVNGARLAAALGSTLHLPCTATAAPEPALTWVLPEHTVLRHSAGNKHVFANGTLRIQGLTERDLGYFRCVAANRFGVDLLVFQVLLRQDETALEEKHGARGEGEEGSGHGLLAPAKPLPGSSSAVSRTKTAALGTPDSPEAAQHSPRAASLGTWRDTHSVIAWAGRPQDPDTTTIPSATTSGSVSRNHFSKPRIAGGNLAAFTVLADSDALIPCEATGNPPPTIQWTRIPSGDAAAPGGAGVWAALPNGSLWIPRAGPQHGGQYLCTAGSPLGTARLLVTLAVLAEPPRIAGARPLTAHSGDTAALPCRARGRPAPRIAWLLPDGTRLSRSSPGPGRAEVRPDGTLLIRDVSISDRGLYRCLAESPAGSASLALRLQVVAAPPAVLEEKRQSVAGLAGHGLSLPCSVRGRPQPSLHWVLPDGTAVKPLQRVRPGLVVLPNGTLVLARLDLSDSGTYECIATSSTGSDRRVVTLAVRGTDTLPRIASASQELTRLNFGDRLLLNCTASGEPQPRIIWRLPSKALVDQWHRMGSRIHVYPNGSLAIEAVTEKDAGDYLCVARNRMGDDLILMKVSIAMKPAKIDHKQQFKKLVPYGKDFRVDCKASGSPTPEISWGLPDGTVVNNAMLGDDGGHRARGYILFHNGTLQLTRAGVAEGGDYTCYAQNTLGRDEMKVHVTVVVAAPRIKHSDRTQVTVTAGDTALLDCEAAGEPRAHISWLLPSREVLSSSSGRLSLHANGSLSISQASPLDAGQYLCLARNPGGDDSKLYRLEVAARPPTINGLHRNRTIMKVTAVRHSKKHIECRAEGTPPPQVMWIMPDNIFLTAPYYGSRIVVHKNGTLEIRNIRPSDRGDFICVARNDAGESVLVVQLEVTEMLRRPMFKNPFNEKIVAKPGKSITLNCSVDGNPPPDISWMLPNGTWFPSSVRTAQFSTGADGTLTIPSPGGAQAGRYRCSARNQVGYIEKLLLLEVAQKPSILTRPAGPLRGVSGEPLALHCAAEGSPRPRVEWTLPGGRVLGRPQLSGRFVLLENGTLLIRAAEAQDSGTYLCRAHNDAGDSSLTVPVSVTAYAPRIVGRAPPALHTVPGAAVQLHCVVLGIPKPDISWELPDRSTLSAAHRGRGSGGELLHPTGTLLLQNPRPGVYRCTARNALGTDTAVTHLHVL</sequence>
<dbReference type="GO" id="GO:0005576">
    <property type="term" value="C:extracellular region"/>
    <property type="evidence" value="ECO:0007669"/>
    <property type="project" value="TreeGrafter"/>
</dbReference>
<dbReference type="InterPro" id="IPR001611">
    <property type="entry name" value="Leu-rich_rpt"/>
</dbReference>
<name>A0A8K1LEQ5_9PASS</name>
<comment type="caution">
    <text evidence="14">The sequence shown here is derived from an EMBL/GenBank/DDBJ whole genome shotgun (WGS) entry which is preliminary data.</text>
</comment>
<evidence type="ECO:0000256" key="2">
    <source>
        <dbReference type="ARBA" id="ARBA00022614"/>
    </source>
</evidence>
<dbReference type="SMART" id="SM00406">
    <property type="entry name" value="IGv"/>
    <property type="match status" value="4"/>
</dbReference>
<dbReference type="Pfam" id="PF13927">
    <property type="entry name" value="Ig_3"/>
    <property type="match status" value="6"/>
</dbReference>
<keyword evidence="15" id="KW-1185">Reference proteome</keyword>
<feature type="domain" description="Ig-like" evidence="13">
    <location>
        <begin position="554"/>
        <end position="632"/>
    </location>
</feature>
<evidence type="ECO:0000256" key="9">
    <source>
        <dbReference type="ARBA" id="ARBA00023180"/>
    </source>
</evidence>
<dbReference type="PANTHER" id="PTHR45842:SF2">
    <property type="entry name" value="IMMUNOGLOBULIN SUPERFAMILY MEMBER 10"/>
    <property type="match status" value="1"/>
</dbReference>
<dbReference type="InterPro" id="IPR050467">
    <property type="entry name" value="LRFN"/>
</dbReference>
<gene>
    <name evidence="14" type="ORF">HGM15179_016056</name>
</gene>
<feature type="domain" description="Ig-like" evidence="13">
    <location>
        <begin position="1041"/>
        <end position="1134"/>
    </location>
</feature>
<dbReference type="Proteomes" id="UP000796761">
    <property type="component" value="Unassembled WGS sequence"/>
</dbReference>
<evidence type="ECO:0000313" key="14">
    <source>
        <dbReference type="EMBL" id="TRZ11043.1"/>
    </source>
</evidence>
<feature type="domain" description="Ig-like" evidence="13">
    <location>
        <begin position="1628"/>
        <end position="1715"/>
    </location>
</feature>
<evidence type="ECO:0000313" key="15">
    <source>
        <dbReference type="Proteomes" id="UP000796761"/>
    </source>
</evidence>
<feature type="signal peptide" evidence="12">
    <location>
        <begin position="1"/>
        <end position="28"/>
    </location>
</feature>
<dbReference type="SMART" id="SM00408">
    <property type="entry name" value="IGc2"/>
    <property type="match status" value="12"/>
</dbReference>
<dbReference type="FunFam" id="2.60.40.10:FF:000925">
    <property type="entry name" value="immunoglobulin superfamily member 10"/>
    <property type="match status" value="1"/>
</dbReference>
<feature type="domain" description="Ig-like" evidence="13">
    <location>
        <begin position="458"/>
        <end position="550"/>
    </location>
</feature>
<evidence type="ECO:0000256" key="4">
    <source>
        <dbReference type="ARBA" id="ARBA00022729"/>
    </source>
</evidence>
<dbReference type="InterPro" id="IPR003591">
    <property type="entry name" value="Leu-rich_rpt_typical-subtyp"/>
</dbReference>
<keyword evidence="10" id="KW-0393">Immunoglobulin domain</keyword>
<dbReference type="SMART" id="SM00082">
    <property type="entry name" value="LRRCT"/>
    <property type="match status" value="1"/>
</dbReference>
<dbReference type="FunFam" id="2.60.40.10:FF:000032">
    <property type="entry name" value="palladin isoform X1"/>
    <property type="match status" value="1"/>
</dbReference>
<dbReference type="GO" id="GO:0016020">
    <property type="term" value="C:membrane"/>
    <property type="evidence" value="ECO:0007669"/>
    <property type="project" value="UniProtKB-SubCell"/>
</dbReference>
<keyword evidence="5" id="KW-0677">Repeat</keyword>